<feature type="region of interest" description="Disordered" evidence="1">
    <location>
        <begin position="78"/>
        <end position="152"/>
    </location>
</feature>
<reference evidence="2" key="1">
    <citation type="journal article" date="2020" name="Stud. Mycol.">
        <title>101 Dothideomycetes genomes: a test case for predicting lifestyles and emergence of pathogens.</title>
        <authorList>
            <person name="Haridas S."/>
            <person name="Albert R."/>
            <person name="Binder M."/>
            <person name="Bloem J."/>
            <person name="Labutti K."/>
            <person name="Salamov A."/>
            <person name="Andreopoulos B."/>
            <person name="Baker S."/>
            <person name="Barry K."/>
            <person name="Bills G."/>
            <person name="Bluhm B."/>
            <person name="Cannon C."/>
            <person name="Castanera R."/>
            <person name="Culley D."/>
            <person name="Daum C."/>
            <person name="Ezra D."/>
            <person name="Gonzalez J."/>
            <person name="Henrissat B."/>
            <person name="Kuo A."/>
            <person name="Liang C."/>
            <person name="Lipzen A."/>
            <person name="Lutzoni F."/>
            <person name="Magnuson J."/>
            <person name="Mondo S."/>
            <person name="Nolan M."/>
            <person name="Ohm R."/>
            <person name="Pangilinan J."/>
            <person name="Park H.-J."/>
            <person name="Ramirez L."/>
            <person name="Alfaro M."/>
            <person name="Sun H."/>
            <person name="Tritt A."/>
            <person name="Yoshinaga Y."/>
            <person name="Zwiers L.-H."/>
            <person name="Turgeon B."/>
            <person name="Goodwin S."/>
            <person name="Spatafora J."/>
            <person name="Crous P."/>
            <person name="Grigoriev I."/>
        </authorList>
    </citation>
    <scope>NUCLEOTIDE SEQUENCE</scope>
    <source>
        <strain evidence="2">CBS 473.64</strain>
    </source>
</reference>
<dbReference type="AlphaFoldDB" id="A0A6A6RR53"/>
<dbReference type="Proteomes" id="UP000799753">
    <property type="component" value="Unassembled WGS sequence"/>
</dbReference>
<organism evidence="2 3">
    <name type="scientific">Massarina eburnea CBS 473.64</name>
    <dbReference type="NCBI Taxonomy" id="1395130"/>
    <lineage>
        <taxon>Eukaryota</taxon>
        <taxon>Fungi</taxon>
        <taxon>Dikarya</taxon>
        <taxon>Ascomycota</taxon>
        <taxon>Pezizomycotina</taxon>
        <taxon>Dothideomycetes</taxon>
        <taxon>Pleosporomycetidae</taxon>
        <taxon>Pleosporales</taxon>
        <taxon>Massarineae</taxon>
        <taxon>Massarinaceae</taxon>
        <taxon>Massarina</taxon>
    </lineage>
</organism>
<accession>A0A6A6RR53</accession>
<gene>
    <name evidence="2" type="ORF">P280DRAFT_407278</name>
</gene>
<proteinExistence type="predicted"/>
<protein>
    <submittedName>
        <fullName evidence="2">Uncharacterized protein</fullName>
    </submittedName>
</protein>
<dbReference type="OrthoDB" id="3795483at2759"/>
<evidence type="ECO:0000256" key="1">
    <source>
        <dbReference type="SAM" id="MobiDB-lite"/>
    </source>
</evidence>
<evidence type="ECO:0000313" key="3">
    <source>
        <dbReference type="Proteomes" id="UP000799753"/>
    </source>
</evidence>
<evidence type="ECO:0000313" key="2">
    <source>
        <dbReference type="EMBL" id="KAF2637572.1"/>
    </source>
</evidence>
<keyword evidence="3" id="KW-1185">Reference proteome</keyword>
<sequence>MASNTSANAEPEAASLMGVPLEIRHMIFSEASARDFEPKHVLRHWFERKDVEEQIAAIIASNPTGPTPVGAYHDVEDETETEDEAADDEQDEQDEDDDEDEDAQDNGDEGEDDGGEAQDGQEEDEQNDQGEGEEEMDEGQDQEDDVQDDGPLRPLIYADQKWRHVSKFLRITRTPPPVELFLINKELSVQTKKWFYDAVILKVDATGSFGHEEMYKLALNSLAEAAFSPMEHIKKAEVTFVWDTTWIREQGNSFYGNVFPVLLEQRTQFVLQILQQAPKLQQLVIHWHDSAEDDGSITLMNDICCSFLELKANVTVDQHLIAADVTPHRKSTIGRRRVEFQGIVDRNEDAF</sequence>
<dbReference type="EMBL" id="MU006793">
    <property type="protein sequence ID" value="KAF2637572.1"/>
    <property type="molecule type" value="Genomic_DNA"/>
</dbReference>
<feature type="compositionally biased region" description="Acidic residues" evidence="1">
    <location>
        <begin position="78"/>
        <end position="148"/>
    </location>
</feature>
<name>A0A6A6RR53_9PLEO</name>